<dbReference type="CDD" id="cd22784">
    <property type="entry name" value="DPBB_MltA_YuiC-like"/>
    <property type="match status" value="1"/>
</dbReference>
<dbReference type="RefSeq" id="YP_007673429.1">
    <property type="nucleotide sequence ID" value="NC_020842.1"/>
</dbReference>
<name>M4SPS5_9CAUD</name>
<proteinExistence type="predicted"/>
<dbReference type="KEGG" id="vg:15009945"/>
<reference evidence="3" key="3">
    <citation type="submission" date="2013-03" db="EMBL/GenBank/DDBJ databases">
        <title>The Cellulophaga phages: a novel, diverse, and globally ubiquitous model system.</title>
        <authorList>
            <person name="Holmfeldt K."/>
            <person name="Solonenko N."/>
            <person name="Shah M."/>
            <person name="Corrier K."/>
            <person name="Riemann L."/>
            <person name="VerBerkmoes N.C."/>
            <person name="Sullivan M.B."/>
        </authorList>
    </citation>
    <scope>NUCLEOTIDE SEQUENCE [LARGE SCALE GENOMIC DNA]</scope>
</reference>
<dbReference type="EMBL" id="HQ634192">
    <property type="protein sequence ID" value="AGH56746.1"/>
    <property type="molecule type" value="Genomic_DNA"/>
</dbReference>
<accession>M4SPS5</accession>
<dbReference type="GeneID" id="15009945"/>
<evidence type="ECO:0000313" key="4">
    <source>
        <dbReference type="Proteomes" id="UP000203074"/>
    </source>
</evidence>
<evidence type="ECO:0000313" key="3">
    <source>
        <dbReference type="Proteomes" id="UP000014729"/>
    </source>
</evidence>
<keyword evidence="4" id="KW-1185">Reference proteome</keyword>
<reference evidence="2 3" key="2">
    <citation type="journal article" date="2013" name="Proc. Natl. Acad. Sci. U.S.A.">
        <title>Twelve previously unknown phage genera are ubiquitous in global oceans.</title>
        <authorList>
            <person name="Holmfeldt K."/>
            <person name="Solonenko N."/>
            <person name="Shah M."/>
            <person name="Corrier K."/>
            <person name="Riemann L."/>
            <person name="Verberkmoes N.C."/>
            <person name="Sullivan M.B."/>
        </authorList>
    </citation>
    <scope>NUCLEOTIDE SEQUENCE [LARGE SCALE GENOMIC DNA]</scope>
    <source>
        <strain evidence="2">PhiST</strain>
    </source>
</reference>
<evidence type="ECO:0000313" key="2">
    <source>
        <dbReference type="EMBL" id="AGO47201.1"/>
    </source>
</evidence>
<protein>
    <submittedName>
        <fullName evidence="1">Uncharacterized protein</fullName>
    </submittedName>
</protein>
<sequence>MRKLILILSFLFISVGFDEVQDIQFVTATIYHAEEDQCNQDPSTTAFMYEIDMNDPYSDRIIAVSRDLLQAFPNESRVKIEGTRYDGIYTVRDKMNGRWTNKIDILINSDMAQGKWYKVKITRID</sequence>
<dbReference type="EMBL" id="KC821604">
    <property type="protein sequence ID" value="AGO47201.1"/>
    <property type="molecule type" value="Genomic_DNA"/>
</dbReference>
<evidence type="ECO:0000313" key="1">
    <source>
        <dbReference type="EMBL" id="AGH56746.1"/>
    </source>
</evidence>
<gene>
    <name evidence="1" type="ORF">CGPG_00047</name>
    <name evidence="2" type="ORF">PhiST_gp062</name>
</gene>
<organism evidence="1 4">
    <name type="scientific">Cellulophaga phage phiST</name>
    <dbReference type="NCBI Taxonomy" id="756282"/>
    <lineage>
        <taxon>Viruses</taxon>
        <taxon>Duplodnaviria</taxon>
        <taxon>Heunggongvirae</taxon>
        <taxon>Uroviricota</taxon>
        <taxon>Caudoviricetes</taxon>
        <taxon>Cbastvirus</taxon>
        <taxon>Cbastvirus ST</taxon>
    </lineage>
</organism>
<reference evidence="1 4" key="1">
    <citation type="submission" date="2010-11" db="EMBL/GenBank/DDBJ databases">
        <title>The Genome Sequence of Cellulophaga phage phiST.</title>
        <authorList>
            <consortium name="The Broad Institute Genome Sequencing Platform"/>
            <person name="Henn M.R."/>
            <person name="Reimann L."/>
            <person name="Holmfelt K."/>
            <person name="Levin J."/>
            <person name="Malboeuf C."/>
            <person name="Casali M."/>
            <person name="Russ C."/>
            <person name="Lennon N."/>
            <person name="Chapman S.B."/>
            <person name="Erlich R."/>
            <person name="Young S.K."/>
            <person name="Yandava C."/>
            <person name="Zeng Q."/>
            <person name="Alvarado L."/>
            <person name="Anderson S."/>
            <person name="Berlin A."/>
            <person name="Chen Z."/>
            <person name="Freedman E."/>
            <person name="Gellesch M."/>
            <person name="Goldberg J."/>
            <person name="Green L."/>
            <person name="Griggs A."/>
            <person name="Gujja S."/>
            <person name="Heilman E.R."/>
            <person name="Heiman D."/>
            <person name="Hollinger A."/>
            <person name="Howarth C."/>
            <person name="Larson L."/>
            <person name="Mehta T."/>
            <person name="Pearson M."/>
            <person name="Roberts A."/>
            <person name="Ryan E."/>
            <person name="Saif S."/>
            <person name="Shea T."/>
            <person name="Shenoy N."/>
            <person name="Sisk P."/>
            <person name="Stolte C."/>
            <person name="Sykes S."/>
            <person name="White J."/>
            <person name="Haas B."/>
            <person name="Nusbaum C."/>
            <person name="Birren B."/>
        </authorList>
    </citation>
    <scope>NUCLEOTIDE SEQUENCE [LARGE SCALE GENOMIC DNA]</scope>
    <source>
        <strain evidence="1">PhiST</strain>
        <strain evidence="4">phiST</strain>
    </source>
</reference>
<dbReference type="Proteomes" id="UP000014729">
    <property type="component" value="Segment"/>
</dbReference>
<dbReference type="Proteomes" id="UP000203074">
    <property type="component" value="Segment"/>
</dbReference>